<gene>
    <name evidence="2" type="ORF">QR721_07825</name>
</gene>
<keyword evidence="1" id="KW-1133">Transmembrane helix</keyword>
<dbReference type="Proteomes" id="UP001180087">
    <property type="component" value="Chromosome"/>
</dbReference>
<protein>
    <recommendedName>
        <fullName evidence="4">Resolvase HTH domain-containing protein</fullName>
    </recommendedName>
</protein>
<feature type="transmembrane region" description="Helical" evidence="1">
    <location>
        <begin position="6"/>
        <end position="23"/>
    </location>
</feature>
<dbReference type="EMBL" id="CP129113">
    <property type="protein sequence ID" value="WLV23564.1"/>
    <property type="molecule type" value="Genomic_DNA"/>
</dbReference>
<evidence type="ECO:0000256" key="1">
    <source>
        <dbReference type="SAM" id="Phobius"/>
    </source>
</evidence>
<keyword evidence="3" id="KW-1185">Reference proteome</keyword>
<sequence>MLPAFITIGIIAIVLIILSFFMNDRIKELEKQFEQFSIGAMQDTYQIRKKIKLLEEEMLLDNFQKPAMSGTTNRKPTILQDVLSFYEQGFSFEEIARRTSLSASDVQDIIRTNR</sequence>
<evidence type="ECO:0000313" key="2">
    <source>
        <dbReference type="EMBL" id="WLV23564.1"/>
    </source>
</evidence>
<proteinExistence type="predicted"/>
<dbReference type="RefSeq" id="WP_348025696.1">
    <property type="nucleotide sequence ID" value="NZ_CP129113.1"/>
</dbReference>
<keyword evidence="1" id="KW-0812">Transmembrane</keyword>
<name>A0ABY9KRN4_9BACI</name>
<keyword evidence="1" id="KW-0472">Membrane</keyword>
<evidence type="ECO:0008006" key="4">
    <source>
        <dbReference type="Google" id="ProtNLM"/>
    </source>
</evidence>
<reference evidence="2" key="1">
    <citation type="submission" date="2023-06" db="EMBL/GenBank/DDBJ databases">
        <title>A Treasure from Seagulls: Isolation and Description of Aciduricobacillus qingdaonensis gen. nov., sp. nov., a Rare Obligately Uric Acid-utilizing Member in the Family Bacillaceae.</title>
        <authorList>
            <person name="Liu W."/>
            <person name="Wang B."/>
        </authorList>
    </citation>
    <scope>NUCLEOTIDE SEQUENCE</scope>
    <source>
        <strain evidence="2">44XB</strain>
    </source>
</reference>
<evidence type="ECO:0000313" key="3">
    <source>
        <dbReference type="Proteomes" id="UP001180087"/>
    </source>
</evidence>
<accession>A0ABY9KRN4</accession>
<organism evidence="2 3">
    <name type="scientific">Aciduricibacillus chroicocephali</name>
    <dbReference type="NCBI Taxonomy" id="3054939"/>
    <lineage>
        <taxon>Bacteria</taxon>
        <taxon>Bacillati</taxon>
        <taxon>Bacillota</taxon>
        <taxon>Bacilli</taxon>
        <taxon>Bacillales</taxon>
        <taxon>Bacillaceae</taxon>
        <taxon>Aciduricibacillus</taxon>
    </lineage>
</organism>